<keyword evidence="2" id="KW-0238">DNA-binding</keyword>
<accession>A0ABW5NGV2</accession>
<organism evidence="5 6">
    <name type="scientific">Sphingobacterium corticis</name>
    <dbReference type="NCBI Taxonomy" id="1812823"/>
    <lineage>
        <taxon>Bacteria</taxon>
        <taxon>Pseudomonadati</taxon>
        <taxon>Bacteroidota</taxon>
        <taxon>Sphingobacteriia</taxon>
        <taxon>Sphingobacteriales</taxon>
        <taxon>Sphingobacteriaceae</taxon>
        <taxon>Sphingobacterium</taxon>
    </lineage>
</organism>
<reference evidence="6" key="1">
    <citation type="journal article" date="2019" name="Int. J. Syst. Evol. Microbiol.">
        <title>The Global Catalogue of Microorganisms (GCM) 10K type strain sequencing project: providing services to taxonomists for standard genome sequencing and annotation.</title>
        <authorList>
            <consortium name="The Broad Institute Genomics Platform"/>
            <consortium name="The Broad Institute Genome Sequencing Center for Infectious Disease"/>
            <person name="Wu L."/>
            <person name="Ma J."/>
        </authorList>
    </citation>
    <scope>NUCLEOTIDE SEQUENCE [LARGE SCALE GENOMIC DNA]</scope>
    <source>
        <strain evidence="6">KCTC 42248</strain>
    </source>
</reference>
<dbReference type="Pfam" id="PF01638">
    <property type="entry name" value="HxlR"/>
    <property type="match status" value="1"/>
</dbReference>
<dbReference type="RefSeq" id="WP_380867127.1">
    <property type="nucleotide sequence ID" value="NZ_JBHUMA010000004.1"/>
</dbReference>
<name>A0ABW5NGV2_9SPHI</name>
<dbReference type="Proteomes" id="UP001597393">
    <property type="component" value="Unassembled WGS sequence"/>
</dbReference>
<dbReference type="InterPro" id="IPR002577">
    <property type="entry name" value="HTH_HxlR"/>
</dbReference>
<keyword evidence="6" id="KW-1185">Reference proteome</keyword>
<dbReference type="PROSITE" id="PS51118">
    <property type="entry name" value="HTH_HXLR"/>
    <property type="match status" value="1"/>
</dbReference>
<dbReference type="InterPro" id="IPR036390">
    <property type="entry name" value="WH_DNA-bd_sf"/>
</dbReference>
<gene>
    <name evidence="5" type="ORF">ACFSQ3_02275</name>
</gene>
<evidence type="ECO:0000259" key="4">
    <source>
        <dbReference type="PROSITE" id="PS51118"/>
    </source>
</evidence>
<sequence length="120" mass="13466">MANNALTFSTPECTNRLSATEDALFVLGGRWTIRVMIAILGGHTRFNDLQRTLTGISAKVLSNELKKLEENHLIKRTVFADEIPVLIVYQATEYSRSLKDIITALSAWGSNHKKQITTNY</sequence>
<dbReference type="InterPro" id="IPR036388">
    <property type="entry name" value="WH-like_DNA-bd_sf"/>
</dbReference>
<evidence type="ECO:0000256" key="1">
    <source>
        <dbReference type="ARBA" id="ARBA00023015"/>
    </source>
</evidence>
<dbReference type="Gene3D" id="1.10.10.10">
    <property type="entry name" value="Winged helix-like DNA-binding domain superfamily/Winged helix DNA-binding domain"/>
    <property type="match status" value="1"/>
</dbReference>
<comment type="caution">
    <text evidence="5">The sequence shown here is derived from an EMBL/GenBank/DDBJ whole genome shotgun (WGS) entry which is preliminary data.</text>
</comment>
<keyword evidence="3" id="KW-0804">Transcription</keyword>
<evidence type="ECO:0000256" key="2">
    <source>
        <dbReference type="ARBA" id="ARBA00023125"/>
    </source>
</evidence>
<evidence type="ECO:0000256" key="3">
    <source>
        <dbReference type="ARBA" id="ARBA00023163"/>
    </source>
</evidence>
<dbReference type="SUPFAM" id="SSF46785">
    <property type="entry name" value="Winged helix' DNA-binding domain"/>
    <property type="match status" value="1"/>
</dbReference>
<evidence type="ECO:0000313" key="6">
    <source>
        <dbReference type="Proteomes" id="UP001597393"/>
    </source>
</evidence>
<proteinExistence type="predicted"/>
<evidence type="ECO:0000313" key="5">
    <source>
        <dbReference type="EMBL" id="MFD2597763.1"/>
    </source>
</evidence>
<keyword evidence="1" id="KW-0805">Transcription regulation</keyword>
<feature type="domain" description="HTH hxlR-type" evidence="4">
    <location>
        <begin position="13"/>
        <end position="117"/>
    </location>
</feature>
<protein>
    <submittedName>
        <fullName evidence="5">Winged helix-turn-helix transcriptional regulator</fullName>
    </submittedName>
</protein>
<dbReference type="PANTHER" id="PTHR33204">
    <property type="entry name" value="TRANSCRIPTIONAL REGULATOR, MARR FAMILY"/>
    <property type="match status" value="1"/>
</dbReference>
<dbReference type="EMBL" id="JBHUMA010000004">
    <property type="protein sequence ID" value="MFD2597763.1"/>
    <property type="molecule type" value="Genomic_DNA"/>
</dbReference>